<reference evidence="7" key="1">
    <citation type="submission" date="2021-01" db="EMBL/GenBank/DDBJ databases">
        <authorList>
            <person name="Li R."/>
            <person name="Bekaert M."/>
        </authorList>
    </citation>
    <scope>NUCLEOTIDE SEQUENCE</scope>
    <source>
        <strain evidence="7">Farmed</strain>
    </source>
</reference>
<dbReference type="GO" id="GO:0012505">
    <property type="term" value="C:endomembrane system"/>
    <property type="evidence" value="ECO:0007669"/>
    <property type="project" value="TreeGrafter"/>
</dbReference>
<dbReference type="GO" id="GO:0031201">
    <property type="term" value="C:SNARE complex"/>
    <property type="evidence" value="ECO:0007669"/>
    <property type="project" value="TreeGrafter"/>
</dbReference>
<dbReference type="EMBL" id="CAHIKZ030001584">
    <property type="protein sequence ID" value="CAE1268854.1"/>
    <property type="molecule type" value="Genomic_DNA"/>
</dbReference>
<dbReference type="GO" id="GO:0048278">
    <property type="term" value="P:vesicle docking"/>
    <property type="evidence" value="ECO:0007669"/>
    <property type="project" value="TreeGrafter"/>
</dbReference>
<protein>
    <submittedName>
        <fullName evidence="7">STX8</fullName>
    </submittedName>
</protein>
<feature type="compositionally biased region" description="Low complexity" evidence="5">
    <location>
        <begin position="112"/>
        <end position="121"/>
    </location>
</feature>
<dbReference type="InterPro" id="IPR041875">
    <property type="entry name" value="Syntaxin-8_SNARE"/>
</dbReference>
<sequence length="215" mass="24667">MDQWLSQFEECSQLGREIQVKINERDKHSRTSVPYTKLSAQIRASMKKFSSDIGLLKTNLLRLSTAYRITEGEMERRQILVNELISKEKKLNQEFNNEGAGGSRQNLMGHTSSSLPSAMSSNPWLDEPEEFRGLANQDIRSQQQNLIEQQDEGLDALSKVISHQKQMAVDIGHEVDAQNEIIDDIGEHMDRTNERLIKERRHIKIVDKKSTTCCK</sequence>
<dbReference type="GO" id="GO:0006886">
    <property type="term" value="P:intracellular protein transport"/>
    <property type="evidence" value="ECO:0007669"/>
    <property type="project" value="TreeGrafter"/>
</dbReference>
<comment type="subcellular location">
    <subcellularLocation>
        <location evidence="1">Membrane</location>
    </subcellularLocation>
</comment>
<proteinExistence type="predicted"/>
<comment type="caution">
    <text evidence="7">The sequence shown here is derived from an EMBL/GenBank/DDBJ whole genome shotgun (WGS) entry which is preliminary data.</text>
</comment>
<dbReference type="SMART" id="SM00397">
    <property type="entry name" value="t_SNARE"/>
    <property type="match status" value="1"/>
</dbReference>
<dbReference type="CDD" id="cd15852">
    <property type="entry name" value="SNARE_Syntaxin8"/>
    <property type="match status" value="1"/>
</dbReference>
<evidence type="ECO:0000256" key="1">
    <source>
        <dbReference type="ARBA" id="ARBA00004370"/>
    </source>
</evidence>
<gene>
    <name evidence="7" type="ORF">SPHA_36285</name>
</gene>
<evidence type="ECO:0000256" key="5">
    <source>
        <dbReference type="SAM" id="MobiDB-lite"/>
    </source>
</evidence>
<evidence type="ECO:0000256" key="2">
    <source>
        <dbReference type="ARBA" id="ARBA00022448"/>
    </source>
</evidence>
<dbReference type="Gene3D" id="1.20.5.110">
    <property type="match status" value="1"/>
</dbReference>
<evidence type="ECO:0000256" key="3">
    <source>
        <dbReference type="ARBA" id="ARBA00023054"/>
    </source>
</evidence>
<dbReference type="PANTHER" id="PTHR19957">
    <property type="entry name" value="SYNTAXIN"/>
    <property type="match status" value="1"/>
</dbReference>
<name>A0A812CEM0_ACAPH</name>
<keyword evidence="2" id="KW-0813">Transport</keyword>
<dbReference type="GO" id="GO:0006906">
    <property type="term" value="P:vesicle fusion"/>
    <property type="evidence" value="ECO:0007669"/>
    <property type="project" value="TreeGrafter"/>
</dbReference>
<keyword evidence="3" id="KW-0175">Coiled coil</keyword>
<evidence type="ECO:0000313" key="7">
    <source>
        <dbReference type="EMBL" id="CAE1268854.1"/>
    </source>
</evidence>
<dbReference type="PROSITE" id="PS50192">
    <property type="entry name" value="T_SNARE"/>
    <property type="match status" value="1"/>
</dbReference>
<keyword evidence="8" id="KW-1185">Reference proteome</keyword>
<dbReference type="PANTHER" id="PTHR19957:SF124">
    <property type="entry name" value="SYNTAXIN-8"/>
    <property type="match status" value="1"/>
</dbReference>
<feature type="region of interest" description="Disordered" evidence="5">
    <location>
        <begin position="97"/>
        <end position="121"/>
    </location>
</feature>
<dbReference type="GO" id="GO:0005484">
    <property type="term" value="F:SNAP receptor activity"/>
    <property type="evidence" value="ECO:0007669"/>
    <property type="project" value="TreeGrafter"/>
</dbReference>
<dbReference type="Proteomes" id="UP000597762">
    <property type="component" value="Unassembled WGS sequence"/>
</dbReference>
<evidence type="ECO:0000256" key="4">
    <source>
        <dbReference type="ARBA" id="ARBA00023136"/>
    </source>
</evidence>
<evidence type="ECO:0000313" key="8">
    <source>
        <dbReference type="Proteomes" id="UP000597762"/>
    </source>
</evidence>
<accession>A0A812CEM0</accession>
<dbReference type="GO" id="GO:0000149">
    <property type="term" value="F:SNARE binding"/>
    <property type="evidence" value="ECO:0007669"/>
    <property type="project" value="TreeGrafter"/>
</dbReference>
<evidence type="ECO:0000259" key="6">
    <source>
        <dbReference type="PROSITE" id="PS50192"/>
    </source>
</evidence>
<feature type="domain" description="T-SNARE coiled-coil homology" evidence="6">
    <location>
        <begin position="144"/>
        <end position="206"/>
    </location>
</feature>
<dbReference type="InterPro" id="IPR045242">
    <property type="entry name" value="Syntaxin"/>
</dbReference>
<dbReference type="SUPFAM" id="SSF58038">
    <property type="entry name" value="SNARE fusion complex"/>
    <property type="match status" value="1"/>
</dbReference>
<dbReference type="InterPro" id="IPR000727">
    <property type="entry name" value="T_SNARE_dom"/>
</dbReference>
<organism evidence="7 8">
    <name type="scientific">Acanthosepion pharaonis</name>
    <name type="common">Pharaoh cuttlefish</name>
    <name type="synonym">Sepia pharaonis</name>
    <dbReference type="NCBI Taxonomy" id="158019"/>
    <lineage>
        <taxon>Eukaryota</taxon>
        <taxon>Metazoa</taxon>
        <taxon>Spiralia</taxon>
        <taxon>Lophotrochozoa</taxon>
        <taxon>Mollusca</taxon>
        <taxon>Cephalopoda</taxon>
        <taxon>Coleoidea</taxon>
        <taxon>Decapodiformes</taxon>
        <taxon>Sepiida</taxon>
        <taxon>Sepiina</taxon>
        <taxon>Sepiidae</taxon>
        <taxon>Acanthosepion</taxon>
    </lineage>
</organism>
<dbReference type="AlphaFoldDB" id="A0A812CEM0"/>
<dbReference type="OrthoDB" id="428895at2759"/>
<keyword evidence="4" id="KW-0472">Membrane</keyword>